<dbReference type="Proteomes" id="UP000765845">
    <property type="component" value="Unassembled WGS sequence"/>
</dbReference>
<dbReference type="EMBL" id="JAAWWK010000002">
    <property type="protein sequence ID" value="NKI17248.1"/>
    <property type="molecule type" value="Genomic_DNA"/>
</dbReference>
<evidence type="ECO:0000313" key="2">
    <source>
        <dbReference type="Proteomes" id="UP000765845"/>
    </source>
</evidence>
<name>A0ABX1GDK7_9GAMM</name>
<sequence length="124" mass="13966">MIVRSIVFLATAVLVVVVGPFACSGQEQQRQDQAQEKRTRIQTLYDIPVLALLQSGEQTFDGVEMNLRHQAGVSSPLLERLRIEGYSVVYANPAFEIIRIKISSRDELERLQQFEGVTMVSLDD</sequence>
<protein>
    <submittedName>
        <fullName evidence="1">Uncharacterized protein</fullName>
    </submittedName>
</protein>
<reference evidence="1 2" key="1">
    <citation type="submission" date="2020-04" db="EMBL/GenBank/DDBJ databases">
        <authorList>
            <person name="Yoon J."/>
        </authorList>
    </citation>
    <scope>NUCLEOTIDE SEQUENCE [LARGE SCALE GENOMIC DNA]</scope>
    <source>
        <strain evidence="1 2">KMU-166</strain>
    </source>
</reference>
<dbReference type="RefSeq" id="WP_168449760.1">
    <property type="nucleotide sequence ID" value="NZ_JAAWWK010000002.1"/>
</dbReference>
<proteinExistence type="predicted"/>
<organism evidence="1 2">
    <name type="scientific">Spongiibacter thalassae</name>
    <dbReference type="NCBI Taxonomy" id="2721624"/>
    <lineage>
        <taxon>Bacteria</taxon>
        <taxon>Pseudomonadati</taxon>
        <taxon>Pseudomonadota</taxon>
        <taxon>Gammaproteobacteria</taxon>
        <taxon>Cellvibrionales</taxon>
        <taxon>Spongiibacteraceae</taxon>
        <taxon>Spongiibacter</taxon>
    </lineage>
</organism>
<keyword evidence="2" id="KW-1185">Reference proteome</keyword>
<gene>
    <name evidence="1" type="ORF">HCU74_07420</name>
</gene>
<accession>A0ABX1GDK7</accession>
<evidence type="ECO:0000313" key="1">
    <source>
        <dbReference type="EMBL" id="NKI17248.1"/>
    </source>
</evidence>
<comment type="caution">
    <text evidence="1">The sequence shown here is derived from an EMBL/GenBank/DDBJ whole genome shotgun (WGS) entry which is preliminary data.</text>
</comment>